<dbReference type="Gene3D" id="3.30.420.60">
    <property type="entry name" value="eRF1 domain 2"/>
    <property type="match status" value="1"/>
</dbReference>
<evidence type="ECO:0000313" key="8">
    <source>
        <dbReference type="Proteomes" id="UP000332487"/>
    </source>
</evidence>
<protein>
    <submittedName>
        <fullName evidence="7">Translation factor pelota</fullName>
    </submittedName>
</protein>
<dbReference type="SUPFAM" id="SSF53137">
    <property type="entry name" value="Translational machinery components"/>
    <property type="match status" value="1"/>
</dbReference>
<dbReference type="InterPro" id="IPR029064">
    <property type="entry name" value="Ribosomal_eL30-like_sf"/>
</dbReference>
<dbReference type="InterPro" id="IPR005141">
    <property type="entry name" value="eRF1_2"/>
</dbReference>
<dbReference type="InterPro" id="IPR004405">
    <property type="entry name" value="TF_pelota"/>
</dbReference>
<dbReference type="GO" id="GO:0032790">
    <property type="term" value="P:ribosome disassembly"/>
    <property type="evidence" value="ECO:0007669"/>
    <property type="project" value="TreeGrafter"/>
</dbReference>
<dbReference type="NCBIfam" id="TIGR00111">
    <property type="entry name" value="pelota"/>
    <property type="match status" value="1"/>
</dbReference>
<comment type="similarity">
    <text evidence="3">Belongs to the eukaryotic release factor 1 family. Pelota subfamily.</text>
</comment>
<keyword evidence="8" id="KW-1185">Reference proteome</keyword>
<reference evidence="7 8" key="2">
    <citation type="journal article" date="2010" name="Proc. Natl. Acad. Sci. U.S.A.">
        <title>Enigmatic, ultrasmall, uncultivated Archaea.</title>
        <authorList>
            <person name="Baker B.J."/>
            <person name="Comolli L.R."/>
            <person name="Dick G.J."/>
            <person name="Hauser L.J."/>
            <person name="Hyatt D."/>
            <person name="Dill B.D."/>
            <person name="Land M.L."/>
            <person name="Verberkmoes N.C."/>
            <person name="Hettich R.L."/>
            <person name="Banfield J.F."/>
        </authorList>
    </citation>
    <scope>NUCLEOTIDE SEQUENCE [LARGE SCALE GENOMIC DNA]</scope>
    <source>
        <strain evidence="7">ARMAN-2</strain>
    </source>
</reference>
<gene>
    <name evidence="7" type="ORF">UNLARM2_0597</name>
</gene>
<dbReference type="InterPro" id="IPR038069">
    <property type="entry name" value="Pelota/DOM34_N"/>
</dbReference>
<dbReference type="Pfam" id="PF26356">
    <property type="entry name" value="Pelota_N"/>
    <property type="match status" value="1"/>
</dbReference>
<feature type="domain" description="eRF1/Pelota-like N-terminal" evidence="6">
    <location>
        <begin position="1"/>
        <end position="126"/>
    </location>
</feature>
<dbReference type="GO" id="GO:0005737">
    <property type="term" value="C:cytoplasm"/>
    <property type="evidence" value="ECO:0007669"/>
    <property type="project" value="UniProtKB-SubCell"/>
</dbReference>
<dbReference type="GO" id="GO:0070966">
    <property type="term" value="P:nuclear-transcribed mRNA catabolic process, no-go decay"/>
    <property type="evidence" value="ECO:0007669"/>
    <property type="project" value="InterPro"/>
</dbReference>
<dbReference type="SUPFAM" id="SSF55315">
    <property type="entry name" value="L30e-like"/>
    <property type="match status" value="1"/>
</dbReference>
<dbReference type="SUPFAM" id="SSF159065">
    <property type="entry name" value="Dom34/Pelota N-terminal domain-like"/>
    <property type="match status" value="1"/>
</dbReference>
<dbReference type="GO" id="GO:0071025">
    <property type="term" value="P:RNA surveillance"/>
    <property type="evidence" value="ECO:0007669"/>
    <property type="project" value="InterPro"/>
</dbReference>
<dbReference type="InterPro" id="IPR005142">
    <property type="entry name" value="eRF1_3"/>
</dbReference>
<comment type="cofactor">
    <cofactor evidence="1">
        <name>a divalent metal cation</name>
        <dbReference type="ChEBI" id="CHEBI:60240"/>
    </cofactor>
</comment>
<dbReference type="GO" id="GO:0046872">
    <property type="term" value="F:metal ion binding"/>
    <property type="evidence" value="ECO:0007669"/>
    <property type="project" value="UniProtKB-KW"/>
</dbReference>
<dbReference type="GO" id="GO:0070651">
    <property type="term" value="P:nonfunctional rRNA decay"/>
    <property type="evidence" value="ECO:0007669"/>
    <property type="project" value="TreeGrafter"/>
</dbReference>
<dbReference type="PANTHER" id="PTHR10853:SF0">
    <property type="entry name" value="PROTEIN PELOTA HOMOLOG"/>
    <property type="match status" value="1"/>
</dbReference>
<evidence type="ECO:0000256" key="5">
    <source>
        <dbReference type="ARBA" id="ARBA00022723"/>
    </source>
</evidence>
<evidence type="ECO:0000259" key="6">
    <source>
        <dbReference type="SMART" id="SM01194"/>
    </source>
</evidence>
<dbReference type="PANTHER" id="PTHR10853">
    <property type="entry name" value="PELOTA"/>
    <property type="match status" value="1"/>
</dbReference>
<evidence type="ECO:0000256" key="2">
    <source>
        <dbReference type="ARBA" id="ARBA00004496"/>
    </source>
</evidence>
<accession>C7DHQ5</accession>
<sequence length="341" mass="38397">MKILKFYQNENLLKVKVEIFEDLWSLQRVIFSGDAVKSKSVRRFKANESDVGELKDVMVTVVVEKTELDKTAQRLRIAGKIVDGSPLEYIRLGSYHTINVAAGDVIDIIKLKWPDYLLSVVRNAVSESRRPLLGIIAVDDEKALPAYLLAYGIEFRNEIYSNLSKKMSQKDFQEQLNKYFDAIVNEIKDMAVDTVIVAGPGFTKDDVQKYMQSKGIEKTLNKRLIFESTSNAERSGVYELIKSDKTSSLLEKERIRAEFILMEKFLHNLSIGLHVYGIENVSDAIGNYAISMLLVNDGVLGDPQIQKALAEAEQKGIHIEVFNSSDEAGQQLHAFKDIAGI</sequence>
<evidence type="ECO:0000256" key="3">
    <source>
        <dbReference type="ARBA" id="ARBA00009504"/>
    </source>
</evidence>
<dbReference type="InterPro" id="IPR058547">
    <property type="entry name" value="Pelota_N"/>
</dbReference>
<comment type="subcellular location">
    <subcellularLocation>
        <location evidence="2">Cytoplasm</location>
    </subcellularLocation>
</comment>
<dbReference type="AlphaFoldDB" id="C7DHQ5"/>
<evidence type="ECO:0000256" key="1">
    <source>
        <dbReference type="ARBA" id="ARBA00001968"/>
    </source>
</evidence>
<dbReference type="InterPro" id="IPR042226">
    <property type="entry name" value="eFR1_2_sf"/>
</dbReference>
<dbReference type="Pfam" id="PF03465">
    <property type="entry name" value="eRF1_3"/>
    <property type="match status" value="1"/>
</dbReference>
<proteinExistence type="inferred from homology"/>
<dbReference type="Pfam" id="PF03464">
    <property type="entry name" value="eRF1_2"/>
    <property type="match status" value="1"/>
</dbReference>
<dbReference type="SMART" id="SM01194">
    <property type="entry name" value="eRF1_1"/>
    <property type="match status" value="1"/>
</dbReference>
<keyword evidence="4" id="KW-0963">Cytoplasm</keyword>
<dbReference type="GO" id="GO:0070481">
    <property type="term" value="P:nuclear-transcribed mRNA catabolic process, non-stop decay"/>
    <property type="evidence" value="ECO:0007669"/>
    <property type="project" value="InterPro"/>
</dbReference>
<evidence type="ECO:0000256" key="4">
    <source>
        <dbReference type="ARBA" id="ARBA00022490"/>
    </source>
</evidence>
<name>C7DHQ5_MICA2</name>
<dbReference type="Proteomes" id="UP000332487">
    <property type="component" value="Unassembled WGS sequence"/>
</dbReference>
<dbReference type="Gene3D" id="2.30.30.870">
    <property type="entry name" value="Pelota, domain A"/>
    <property type="match status" value="1"/>
</dbReference>
<reference evidence="7 8" key="1">
    <citation type="journal article" date="2009" name="Genome Biol.">
        <title>Community-wide analysis of microbial genome sequence signatures.</title>
        <authorList>
            <person name="Dick G.J."/>
            <person name="Andersson A.F."/>
            <person name="Baker B.J."/>
            <person name="Simmons S.L."/>
            <person name="Thomas B.C."/>
            <person name="Yelton A.P."/>
            <person name="Banfield J.F."/>
        </authorList>
    </citation>
    <scope>NUCLEOTIDE SEQUENCE [LARGE SCALE GENOMIC DNA]</scope>
    <source>
        <strain evidence="7">ARMAN-2</strain>
    </source>
</reference>
<dbReference type="EMBL" id="GG697240">
    <property type="protein sequence ID" value="EET90157.1"/>
    <property type="molecule type" value="Genomic_DNA"/>
</dbReference>
<keyword evidence="5" id="KW-0479">Metal-binding</keyword>
<dbReference type="Gene3D" id="3.30.1330.30">
    <property type="match status" value="1"/>
</dbReference>
<evidence type="ECO:0000313" key="7">
    <source>
        <dbReference type="EMBL" id="EET90157.1"/>
    </source>
</evidence>
<organism evidence="7 8">
    <name type="scientific">Candidatus Micrarchaeum acidiphilum ARMAN-2</name>
    <dbReference type="NCBI Taxonomy" id="425595"/>
    <lineage>
        <taxon>Archaea</taxon>
        <taxon>Candidatus Micrarchaeota</taxon>
        <taxon>Candidatus Micrarchaeia</taxon>
        <taxon>Candidatus Micrarchaeales</taxon>
        <taxon>Candidatus Micrarchaeaceae</taxon>
        <taxon>Candidatus Micrarchaeum</taxon>
    </lineage>
</organism>
<dbReference type="InterPro" id="IPR005140">
    <property type="entry name" value="eRF1_Pelota-like_N"/>
</dbReference>